<evidence type="ECO:0000313" key="2">
    <source>
        <dbReference type="EMBL" id="CDJ60451.1"/>
    </source>
</evidence>
<dbReference type="VEuPathDB" id="ToxoDB:EMWEY_00030630"/>
<reference evidence="2" key="1">
    <citation type="submission" date="2013-10" db="EMBL/GenBank/DDBJ databases">
        <title>Genomic analysis of the causative agents of coccidiosis in chickens.</title>
        <authorList>
            <person name="Reid A.J."/>
            <person name="Blake D."/>
            <person name="Billington K."/>
            <person name="Browne H."/>
            <person name="Dunn M."/>
            <person name="Hung S."/>
            <person name="Kawahara F."/>
            <person name="Miranda-Saavedra D."/>
            <person name="Mourier T."/>
            <person name="Nagra H."/>
            <person name="Otto T.D."/>
            <person name="Rawlings N."/>
            <person name="Sanchez A."/>
            <person name="Sanders M."/>
            <person name="Subramaniam C."/>
            <person name="Tay Y."/>
            <person name="Dear P."/>
            <person name="Doerig C."/>
            <person name="Gruber A."/>
            <person name="Parkinson J."/>
            <person name="Shirley M."/>
            <person name="Wan K.L."/>
            <person name="Berriman M."/>
            <person name="Tomley F."/>
            <person name="Pain A."/>
        </authorList>
    </citation>
    <scope>NUCLEOTIDE SEQUENCE [LARGE SCALE GENOMIC DNA]</scope>
    <source>
        <strain evidence="2">Weybridge</strain>
    </source>
</reference>
<feature type="region of interest" description="Disordered" evidence="1">
    <location>
        <begin position="81"/>
        <end position="113"/>
    </location>
</feature>
<evidence type="ECO:0000256" key="1">
    <source>
        <dbReference type="SAM" id="MobiDB-lite"/>
    </source>
</evidence>
<organism evidence="2 3">
    <name type="scientific">Eimeria maxima</name>
    <name type="common">Coccidian parasite</name>
    <dbReference type="NCBI Taxonomy" id="5804"/>
    <lineage>
        <taxon>Eukaryota</taxon>
        <taxon>Sar</taxon>
        <taxon>Alveolata</taxon>
        <taxon>Apicomplexa</taxon>
        <taxon>Conoidasida</taxon>
        <taxon>Coccidia</taxon>
        <taxon>Eucoccidiorida</taxon>
        <taxon>Eimeriorina</taxon>
        <taxon>Eimeriidae</taxon>
        <taxon>Eimeria</taxon>
    </lineage>
</organism>
<protein>
    <submittedName>
        <fullName evidence="2">Uncharacterized protein</fullName>
    </submittedName>
</protein>
<dbReference type="Proteomes" id="UP000030763">
    <property type="component" value="Unassembled WGS sequence"/>
</dbReference>
<accession>U6M8U0</accession>
<dbReference type="RefSeq" id="XP_013337101.1">
    <property type="nucleotide sequence ID" value="XM_013481647.1"/>
</dbReference>
<dbReference type="EMBL" id="HG721852">
    <property type="protein sequence ID" value="CDJ60451.1"/>
    <property type="molecule type" value="Genomic_DNA"/>
</dbReference>
<reference evidence="2" key="2">
    <citation type="submission" date="2013-10" db="EMBL/GenBank/DDBJ databases">
        <authorList>
            <person name="Aslett M."/>
        </authorList>
    </citation>
    <scope>NUCLEOTIDE SEQUENCE [LARGE SCALE GENOMIC DNA]</scope>
    <source>
        <strain evidence="2">Weybridge</strain>
    </source>
</reference>
<gene>
    <name evidence="2" type="ORF">EMWEY_00030630</name>
</gene>
<evidence type="ECO:0000313" key="3">
    <source>
        <dbReference type="Proteomes" id="UP000030763"/>
    </source>
</evidence>
<dbReference type="OrthoDB" id="347609at2759"/>
<dbReference type="GeneID" id="25337049"/>
<sequence>MVWSVCVSIHSRERGAVAVGRRLAGRGKGIDENEQSVLDECLDLQEDMGVSLPGAALPSNRSRSRRIAELVTLFSEAAAELESTQGPQSTCCGTSSSPTSTPPTQGQPSESGLNEQGLLECEEGGIVPVHGSSSSVSSEGDGDDGKYPYLEPDAWLEKIPDITGMQEHREQGQSLWGLGGGYSGGEEPSTAALAVRPCDEGGDDSPSSNATRTHPFVRLPVLEDGVLLRDFDVSAVALAHRRKYQPTTTILAALRELYMRPALDQSGYNTLMRSLEELVHSLLVRVRSRALFADTMWDLPTLGIHFLAFDFLVSAAQVLGNRMQLHLWWDRFVAAFALDMPPKPFRKHSRHCAAVQAILRQRLFAALQVYKMGRRLPLGDVVELKRLLLCSPYTHKRFKDDDWDPWRDDEELFLTSGLRRS</sequence>
<feature type="compositionally biased region" description="Low complexity" evidence="1">
    <location>
        <begin position="86"/>
        <end position="109"/>
    </location>
</feature>
<proteinExistence type="predicted"/>
<dbReference type="AlphaFoldDB" id="U6M8U0"/>
<name>U6M8U0_EIMMA</name>
<keyword evidence="3" id="KW-1185">Reference proteome</keyword>
<feature type="compositionally biased region" description="Low complexity" evidence="1">
    <location>
        <begin position="126"/>
        <end position="139"/>
    </location>
</feature>
<feature type="region of interest" description="Disordered" evidence="1">
    <location>
        <begin position="126"/>
        <end position="149"/>
    </location>
</feature>